<keyword evidence="9" id="KW-0862">Zinc</keyword>
<dbReference type="EMBL" id="UINC01107072">
    <property type="protein sequence ID" value="SVC72178.1"/>
    <property type="molecule type" value="Genomic_DNA"/>
</dbReference>
<dbReference type="NCBIfam" id="NF008113">
    <property type="entry name" value="PRK10860.1"/>
    <property type="match status" value="1"/>
</dbReference>
<dbReference type="AlphaFoldDB" id="A0A382PHJ0"/>
<dbReference type="CDD" id="cd01285">
    <property type="entry name" value="nucleoside_deaminase"/>
    <property type="match status" value="1"/>
</dbReference>
<dbReference type="PANTHER" id="PTHR11079">
    <property type="entry name" value="CYTOSINE DEAMINASE FAMILY MEMBER"/>
    <property type="match status" value="1"/>
</dbReference>
<evidence type="ECO:0000256" key="3">
    <source>
        <dbReference type="ARBA" id="ARBA00011738"/>
    </source>
</evidence>
<dbReference type="InterPro" id="IPR028883">
    <property type="entry name" value="tRNA_aden_deaminase"/>
</dbReference>
<accession>A0A382PHJ0</accession>
<dbReference type="PROSITE" id="PS51747">
    <property type="entry name" value="CYT_DCMP_DEAMINASES_2"/>
    <property type="match status" value="1"/>
</dbReference>
<dbReference type="PROSITE" id="PS00903">
    <property type="entry name" value="CYT_DCMP_DEAMINASES_1"/>
    <property type="match status" value="1"/>
</dbReference>
<evidence type="ECO:0000256" key="9">
    <source>
        <dbReference type="ARBA" id="ARBA00022833"/>
    </source>
</evidence>
<proteinExistence type="inferred from homology"/>
<comment type="cofactor">
    <cofactor evidence="1">
        <name>Zn(2+)</name>
        <dbReference type="ChEBI" id="CHEBI:29105"/>
    </cofactor>
</comment>
<comment type="subunit">
    <text evidence="3">Homodimer.</text>
</comment>
<protein>
    <recommendedName>
        <fullName evidence="5">tRNA-specific adenosine deaminase 2</fullName>
        <ecNumber evidence="4">3.5.4.33</ecNumber>
    </recommendedName>
</protein>
<evidence type="ECO:0000256" key="7">
    <source>
        <dbReference type="ARBA" id="ARBA00022723"/>
    </source>
</evidence>
<evidence type="ECO:0000313" key="12">
    <source>
        <dbReference type="EMBL" id="SVC72178.1"/>
    </source>
</evidence>
<dbReference type="HAMAP" id="MF_00972">
    <property type="entry name" value="tRNA_aden_deaminase"/>
    <property type="match status" value="1"/>
</dbReference>
<sequence>MREAIDEARRAGTRGEVPIGAIVVLGGVIVGRGCNEPIERHDPTAHAEMTALRDAARTVNNYRLTGADLFVTVEPCLMCAGAIVHARIGRLVYGTPEPKAGAVHSAMQVLGEPSLNHRVTVVAGVLETECRELLQGFFAKRRAG</sequence>
<dbReference type="InterPro" id="IPR016192">
    <property type="entry name" value="APOBEC/CMP_deaminase_Zn-bd"/>
</dbReference>
<evidence type="ECO:0000259" key="11">
    <source>
        <dbReference type="PROSITE" id="PS51747"/>
    </source>
</evidence>
<keyword evidence="7" id="KW-0479">Metal-binding</keyword>
<gene>
    <name evidence="12" type="ORF">METZ01_LOCUS325032</name>
</gene>
<evidence type="ECO:0000256" key="8">
    <source>
        <dbReference type="ARBA" id="ARBA00022801"/>
    </source>
</evidence>
<dbReference type="InterPro" id="IPR002125">
    <property type="entry name" value="CMP_dCMP_dom"/>
</dbReference>
<evidence type="ECO:0000256" key="6">
    <source>
        <dbReference type="ARBA" id="ARBA00022694"/>
    </source>
</evidence>
<keyword evidence="8" id="KW-0378">Hydrolase</keyword>
<dbReference type="FunFam" id="3.40.140.10:FF:000005">
    <property type="entry name" value="tRNA-specific adenosine deaminase"/>
    <property type="match status" value="1"/>
</dbReference>
<dbReference type="GO" id="GO:0008270">
    <property type="term" value="F:zinc ion binding"/>
    <property type="evidence" value="ECO:0007669"/>
    <property type="project" value="InterPro"/>
</dbReference>
<keyword evidence="6" id="KW-0819">tRNA processing</keyword>
<evidence type="ECO:0000256" key="5">
    <source>
        <dbReference type="ARBA" id="ARBA00019216"/>
    </source>
</evidence>
<dbReference type="GO" id="GO:0052717">
    <property type="term" value="F:tRNA-specific adenosine-34 deaminase activity"/>
    <property type="evidence" value="ECO:0007669"/>
    <property type="project" value="UniProtKB-EC"/>
</dbReference>
<organism evidence="12">
    <name type="scientific">marine metagenome</name>
    <dbReference type="NCBI Taxonomy" id="408172"/>
    <lineage>
        <taxon>unclassified sequences</taxon>
        <taxon>metagenomes</taxon>
        <taxon>ecological metagenomes</taxon>
    </lineage>
</organism>
<evidence type="ECO:0000256" key="10">
    <source>
        <dbReference type="ARBA" id="ARBA00048045"/>
    </source>
</evidence>
<dbReference type="Gene3D" id="3.40.140.10">
    <property type="entry name" value="Cytidine Deaminase, domain 2"/>
    <property type="match status" value="1"/>
</dbReference>
<name>A0A382PHJ0_9ZZZZ</name>
<dbReference type="Pfam" id="PF00383">
    <property type="entry name" value="dCMP_cyt_deam_1"/>
    <property type="match status" value="1"/>
</dbReference>
<evidence type="ECO:0000256" key="2">
    <source>
        <dbReference type="ARBA" id="ARBA00010669"/>
    </source>
</evidence>
<dbReference type="GO" id="GO:0002100">
    <property type="term" value="P:tRNA wobble adenosine to inosine editing"/>
    <property type="evidence" value="ECO:0007669"/>
    <property type="project" value="InterPro"/>
</dbReference>
<dbReference type="PANTHER" id="PTHR11079:SF202">
    <property type="entry name" value="TRNA-SPECIFIC ADENOSINE DEAMINASE"/>
    <property type="match status" value="1"/>
</dbReference>
<evidence type="ECO:0000256" key="1">
    <source>
        <dbReference type="ARBA" id="ARBA00001947"/>
    </source>
</evidence>
<comment type="similarity">
    <text evidence="2">Belongs to the cytidine and deoxycytidylate deaminase family. ADAT2 subfamily.</text>
</comment>
<dbReference type="SUPFAM" id="SSF53927">
    <property type="entry name" value="Cytidine deaminase-like"/>
    <property type="match status" value="1"/>
</dbReference>
<feature type="domain" description="CMP/dCMP-type deaminase" evidence="11">
    <location>
        <begin position="1"/>
        <end position="122"/>
    </location>
</feature>
<evidence type="ECO:0000256" key="4">
    <source>
        <dbReference type="ARBA" id="ARBA00012740"/>
    </source>
</evidence>
<dbReference type="InterPro" id="IPR016193">
    <property type="entry name" value="Cytidine_deaminase-like"/>
</dbReference>
<dbReference type="EC" id="3.5.4.33" evidence="4"/>
<reference evidence="12" key="1">
    <citation type="submission" date="2018-05" db="EMBL/GenBank/DDBJ databases">
        <authorList>
            <person name="Lanie J.A."/>
            <person name="Ng W.-L."/>
            <person name="Kazmierczak K.M."/>
            <person name="Andrzejewski T.M."/>
            <person name="Davidsen T.M."/>
            <person name="Wayne K.J."/>
            <person name="Tettelin H."/>
            <person name="Glass J.I."/>
            <person name="Rusch D."/>
            <person name="Podicherti R."/>
            <person name="Tsui H.-C.T."/>
            <person name="Winkler M.E."/>
        </authorList>
    </citation>
    <scope>NUCLEOTIDE SEQUENCE</scope>
</reference>
<comment type="catalytic activity">
    <reaction evidence="10">
        <text>adenosine(34) in tRNA + H2O + H(+) = inosine(34) in tRNA + NH4(+)</text>
        <dbReference type="Rhea" id="RHEA:43168"/>
        <dbReference type="Rhea" id="RHEA-COMP:10373"/>
        <dbReference type="Rhea" id="RHEA-COMP:10374"/>
        <dbReference type="ChEBI" id="CHEBI:15377"/>
        <dbReference type="ChEBI" id="CHEBI:15378"/>
        <dbReference type="ChEBI" id="CHEBI:28938"/>
        <dbReference type="ChEBI" id="CHEBI:74411"/>
        <dbReference type="ChEBI" id="CHEBI:82852"/>
        <dbReference type="EC" id="3.5.4.33"/>
    </reaction>
</comment>